<sequence length="62" mass="6725">MPAELKQSCGSPIFNPLTTGDQYDLAARLGEAKEYGKTCAARNDRLIDAINAREALAVEVTR</sequence>
<evidence type="ECO:0000313" key="1">
    <source>
        <dbReference type="EMBL" id="MBB3010644.1"/>
    </source>
</evidence>
<accession>A0A7W4VG46</accession>
<dbReference type="EMBL" id="JACHWF010000009">
    <property type="protein sequence ID" value="MBB3010644.1"/>
    <property type="molecule type" value="Genomic_DNA"/>
</dbReference>
<comment type="caution">
    <text evidence="1">The sequence shown here is derived from an EMBL/GenBank/DDBJ whole genome shotgun (WGS) entry which is preliminary data.</text>
</comment>
<dbReference type="RefSeq" id="WP_183300685.1">
    <property type="nucleotide sequence ID" value="NZ_JACHWF010000009.1"/>
</dbReference>
<dbReference type="AlphaFoldDB" id="A0A7W4VG46"/>
<evidence type="ECO:0000313" key="2">
    <source>
        <dbReference type="Proteomes" id="UP000578036"/>
    </source>
</evidence>
<gene>
    <name evidence="1" type="ORF">FHX61_005325</name>
</gene>
<protein>
    <submittedName>
        <fullName evidence="1">Uncharacterized protein</fullName>
    </submittedName>
</protein>
<name>A0A7W4VG46_9BURK</name>
<organism evidence="1 2">
    <name type="scientific">Cupriavidus alkaliphilus</name>
    <dbReference type="NCBI Taxonomy" id="942866"/>
    <lineage>
        <taxon>Bacteria</taxon>
        <taxon>Pseudomonadati</taxon>
        <taxon>Pseudomonadota</taxon>
        <taxon>Betaproteobacteria</taxon>
        <taxon>Burkholderiales</taxon>
        <taxon>Burkholderiaceae</taxon>
        <taxon>Cupriavidus</taxon>
    </lineage>
</organism>
<reference evidence="1 2" key="1">
    <citation type="submission" date="2020-08" db="EMBL/GenBank/DDBJ databases">
        <title>Genomic Encyclopedia of Type Strains, Phase IV (KMG-V): Genome sequencing to study the core and pangenomes of soil and plant-associated prokaryotes.</title>
        <authorList>
            <person name="Whitman W."/>
        </authorList>
    </citation>
    <scope>NUCLEOTIDE SEQUENCE [LARGE SCALE GENOMIC DNA]</scope>
    <source>
        <strain evidence="1 2">SLV-2362</strain>
    </source>
</reference>
<keyword evidence="2" id="KW-1185">Reference proteome</keyword>
<proteinExistence type="predicted"/>
<dbReference type="Proteomes" id="UP000578036">
    <property type="component" value="Unassembled WGS sequence"/>
</dbReference>